<dbReference type="GO" id="GO:0051287">
    <property type="term" value="F:NAD binding"/>
    <property type="evidence" value="ECO:0007669"/>
    <property type="project" value="InterPro"/>
</dbReference>
<dbReference type="SUPFAM" id="SSF51735">
    <property type="entry name" value="NAD(P)-binding Rossmann-fold domains"/>
    <property type="match status" value="1"/>
</dbReference>
<keyword evidence="2" id="KW-0520">NAD</keyword>
<accession>A0A379Z5M2</accession>
<evidence type="ECO:0000256" key="1">
    <source>
        <dbReference type="ARBA" id="ARBA00023002"/>
    </source>
</evidence>
<protein>
    <submittedName>
        <fullName evidence="4">Glyoxylate/hydroxypyruvate reductase A</fullName>
        <ecNumber evidence="4">1.1.1.79</ecNumber>
    </submittedName>
</protein>
<feature type="domain" description="D-isomer specific 2-hydroxyacid dehydrogenase NAD-binding" evidence="3">
    <location>
        <begin position="101"/>
        <end position="273"/>
    </location>
</feature>
<dbReference type="AlphaFoldDB" id="A0A379Z5M2"/>
<dbReference type="CDD" id="cd05300">
    <property type="entry name" value="2-Hacid_dh_1"/>
    <property type="match status" value="1"/>
</dbReference>
<reference evidence="4 5" key="1">
    <citation type="submission" date="2018-06" db="EMBL/GenBank/DDBJ databases">
        <authorList>
            <consortium name="Pathogen Informatics"/>
            <person name="Doyle S."/>
        </authorList>
    </citation>
    <scope>NUCLEOTIDE SEQUENCE [LARGE SCALE GENOMIC DNA]</scope>
    <source>
        <strain evidence="4 5">NCTC10738</strain>
    </source>
</reference>
<evidence type="ECO:0000313" key="4">
    <source>
        <dbReference type="EMBL" id="SUI55525.1"/>
    </source>
</evidence>
<gene>
    <name evidence="4" type="primary">ghrA</name>
    <name evidence="4" type="ORF">NCTC10738_01014</name>
</gene>
<dbReference type="EC" id="1.1.1.79" evidence="4"/>
<dbReference type="RefSeq" id="WP_115389298.1">
    <property type="nucleotide sequence ID" value="NZ_JADZHC010000014.1"/>
</dbReference>
<sequence>MAYKLLLLTRENAEYRQLLSEKSLPGLTILGDDPTNIASADIWLAEPALAQPLLSHGKNLSWLQSTFAGVDKLLGTKTRKDYLLTNVKGIFGPLMSEYVFGYLLAEVRQHALYHHQQQEKYWHPGSLATLQGMKMLILGTGSIGEHLAASAKHFKMQVWGMNRSQRAVAGFDCIISPAQLNELLPQADVVVNTLPSTQESRGLLSKERLAQLKDSAILFNIGRGDALDLDALVVELGRRNRLKAMLDVFAQEPLSPLHPIWDCPNAVITPHISAPSFPSQVVDIFARNYHHYLNAESLENLVYFDRGY</sequence>
<organism evidence="4 5">
    <name type="scientific">Shewanella algae</name>
    <dbReference type="NCBI Taxonomy" id="38313"/>
    <lineage>
        <taxon>Bacteria</taxon>
        <taxon>Pseudomonadati</taxon>
        <taxon>Pseudomonadota</taxon>
        <taxon>Gammaproteobacteria</taxon>
        <taxon>Alteromonadales</taxon>
        <taxon>Shewanellaceae</taxon>
        <taxon>Shewanella</taxon>
    </lineage>
</organism>
<dbReference type="PANTHER" id="PTHR43333:SF1">
    <property type="entry name" value="D-ISOMER SPECIFIC 2-HYDROXYACID DEHYDROGENASE NAD-BINDING DOMAIN-CONTAINING PROTEIN"/>
    <property type="match status" value="1"/>
</dbReference>
<evidence type="ECO:0000259" key="3">
    <source>
        <dbReference type="Pfam" id="PF02826"/>
    </source>
</evidence>
<proteinExistence type="predicted"/>
<dbReference type="GO" id="GO:0030267">
    <property type="term" value="F:glyoxylate reductase (NADPH) activity"/>
    <property type="evidence" value="ECO:0007669"/>
    <property type="project" value="UniProtKB-EC"/>
</dbReference>
<keyword evidence="5" id="KW-1185">Reference proteome</keyword>
<dbReference type="PANTHER" id="PTHR43333">
    <property type="entry name" value="2-HACID_DH_C DOMAIN-CONTAINING PROTEIN"/>
    <property type="match status" value="1"/>
</dbReference>
<dbReference type="SUPFAM" id="SSF52283">
    <property type="entry name" value="Formate/glycerate dehydrogenase catalytic domain-like"/>
    <property type="match status" value="1"/>
</dbReference>
<dbReference type="Gene3D" id="3.40.50.720">
    <property type="entry name" value="NAD(P)-binding Rossmann-like Domain"/>
    <property type="match status" value="2"/>
</dbReference>
<evidence type="ECO:0000313" key="5">
    <source>
        <dbReference type="Proteomes" id="UP000254069"/>
    </source>
</evidence>
<name>A0A379Z5M2_9GAMM</name>
<evidence type="ECO:0000256" key="2">
    <source>
        <dbReference type="ARBA" id="ARBA00023027"/>
    </source>
</evidence>
<dbReference type="InterPro" id="IPR036291">
    <property type="entry name" value="NAD(P)-bd_dom_sf"/>
</dbReference>
<dbReference type="EMBL" id="UGYO01000001">
    <property type="protein sequence ID" value="SUI55525.1"/>
    <property type="molecule type" value="Genomic_DNA"/>
</dbReference>
<keyword evidence="4" id="KW-0670">Pyruvate</keyword>
<keyword evidence="1 4" id="KW-0560">Oxidoreductase</keyword>
<dbReference type="Proteomes" id="UP000254069">
    <property type="component" value="Unassembled WGS sequence"/>
</dbReference>
<dbReference type="Pfam" id="PF02826">
    <property type="entry name" value="2-Hacid_dh_C"/>
    <property type="match status" value="1"/>
</dbReference>
<dbReference type="InterPro" id="IPR006140">
    <property type="entry name" value="D-isomer_DH_NAD-bd"/>
</dbReference>